<accession>A0A0F9MG80</accession>
<evidence type="ECO:0000313" key="1">
    <source>
        <dbReference type="EMBL" id="KKM98296.1"/>
    </source>
</evidence>
<dbReference type="InterPro" id="IPR025681">
    <property type="entry name" value="COOH-NH2_lig"/>
</dbReference>
<gene>
    <name evidence="1" type="ORF">LCGC14_1159370</name>
</gene>
<name>A0A0F9MG80_9ZZZZ</name>
<dbReference type="Pfam" id="PF14395">
    <property type="entry name" value="COOH-NH2_lig"/>
    <property type="match status" value="1"/>
</dbReference>
<sequence>MSSKVQLRLVASTKMAETEENDVIRFPRRAREYFGFSNSKVLIGKGYYEVSLKVKKAYKEDIQRLAKMIKTGKVTEEEARYVGFVTRSTRDRVTRKKGGSDIWITEGISNITVGADPEFGLIGDDGALVRGSSIISHIGRFGSDGPSVEVRPTPNTNHVEVIRNMRQILLDPPAAADAYRWKGGATFQDQHRVYWFGGHIHLGRPAQIKSEEAGPIYERIATALDGLLALPMVRFDTPEPYLRRNGCKYNYGKAGDIRSDYPEQNRFEYRVLSGLWLVHPTLASIAIGAAKCITETAYSRVAEHDFDPTWASNPASKKGLLKSFGITGVTEIRAVINNAYVTGVTEDRLATWERNLRKLDRFDEYKPELNALIALSKEDPEVIEENINLDVKRNWQEERTLLPRASKQLRKALDAVEEIG</sequence>
<organism evidence="1">
    <name type="scientific">marine sediment metagenome</name>
    <dbReference type="NCBI Taxonomy" id="412755"/>
    <lineage>
        <taxon>unclassified sequences</taxon>
        <taxon>metagenomes</taxon>
        <taxon>ecological metagenomes</taxon>
    </lineage>
</organism>
<comment type="caution">
    <text evidence="1">The sequence shown here is derived from an EMBL/GenBank/DDBJ whole genome shotgun (WGS) entry which is preliminary data.</text>
</comment>
<reference evidence="1" key="1">
    <citation type="journal article" date="2015" name="Nature">
        <title>Complex archaea that bridge the gap between prokaryotes and eukaryotes.</title>
        <authorList>
            <person name="Spang A."/>
            <person name="Saw J.H."/>
            <person name="Jorgensen S.L."/>
            <person name="Zaremba-Niedzwiedzka K."/>
            <person name="Martijn J."/>
            <person name="Lind A.E."/>
            <person name="van Eijk R."/>
            <person name="Schleper C."/>
            <person name="Guy L."/>
            <person name="Ettema T.J."/>
        </authorList>
    </citation>
    <scope>NUCLEOTIDE SEQUENCE</scope>
</reference>
<dbReference type="AlphaFoldDB" id="A0A0F9MG80"/>
<dbReference type="EMBL" id="LAZR01005639">
    <property type="protein sequence ID" value="KKM98296.1"/>
    <property type="molecule type" value="Genomic_DNA"/>
</dbReference>
<proteinExistence type="predicted"/>
<protein>
    <submittedName>
        <fullName evidence="1">Uncharacterized protein</fullName>
    </submittedName>
</protein>